<dbReference type="InterPro" id="IPR001238">
    <property type="entry name" value="DNA-binding_RecF"/>
</dbReference>
<keyword evidence="6" id="KW-0742">SOS response</keyword>
<keyword evidence="6" id="KW-0234">DNA repair</keyword>
<keyword evidence="3 6" id="KW-0547">Nucleotide-binding</keyword>
<evidence type="ECO:0000259" key="7">
    <source>
        <dbReference type="Pfam" id="PF02463"/>
    </source>
</evidence>
<dbReference type="PANTHER" id="PTHR32182">
    <property type="entry name" value="DNA REPLICATION AND REPAIR PROTEIN RECF"/>
    <property type="match status" value="1"/>
</dbReference>
<sequence length="361" mass="39968">MQLQRLRVRDFRCLPQVGMAPAPGLNAITGDNASGKTSLLEAIHLLGNGQTFTGVAGDRLIREGASTFTVVGDLIDDRRNSHRIGVGRQTGETRFRLDGRDAPSRLALVEQLPIQIIDPNLHRLVEAGPDQRRRYLDWGVFHVEHGFFEAWRRYRRALRQRNAALRRGADLASVVAWDRELVEAGNSVDACRRGYVDTLLPVLKQIVTDVIGEFELTLSYYAGWAAGEDFSSALIRGLDGDQRAGFTHAGPHRADLRIRVGHSRARDWVSRGQQKVISAAMLLAQAVLMMERRGVQPVLLIDDIAAELGEAYRRALLKRIAESGVQSFVTFLDPGLIPDGVVCGAMFHVEHGVVQARSERG</sequence>
<dbReference type="EMBL" id="JAVRHY010000008">
    <property type="protein sequence ID" value="MDT0618877.1"/>
    <property type="molecule type" value="Genomic_DNA"/>
</dbReference>
<dbReference type="NCBIfam" id="TIGR00611">
    <property type="entry name" value="recf"/>
    <property type="match status" value="1"/>
</dbReference>
<keyword evidence="1 6" id="KW-0963">Cytoplasm</keyword>
<evidence type="ECO:0000256" key="3">
    <source>
        <dbReference type="ARBA" id="ARBA00022741"/>
    </source>
</evidence>
<feature type="binding site" evidence="6">
    <location>
        <begin position="30"/>
        <end position="37"/>
    </location>
    <ligand>
        <name>ATP</name>
        <dbReference type="ChEBI" id="CHEBI:30616"/>
    </ligand>
</feature>
<comment type="similarity">
    <text evidence="6">Belongs to the RecF family.</text>
</comment>
<organism evidence="8 9">
    <name type="scientific">Spectribacter acetivorans</name>
    <dbReference type="NCBI Taxonomy" id="3075603"/>
    <lineage>
        <taxon>Bacteria</taxon>
        <taxon>Pseudomonadati</taxon>
        <taxon>Pseudomonadota</taxon>
        <taxon>Gammaproteobacteria</taxon>
        <taxon>Salinisphaerales</taxon>
        <taxon>Salinisphaeraceae</taxon>
        <taxon>Spectribacter</taxon>
    </lineage>
</organism>
<evidence type="ECO:0000256" key="5">
    <source>
        <dbReference type="ARBA" id="ARBA00023125"/>
    </source>
</evidence>
<evidence type="ECO:0000256" key="4">
    <source>
        <dbReference type="ARBA" id="ARBA00022840"/>
    </source>
</evidence>
<feature type="domain" description="RecF/RecN/SMC N-terminal" evidence="7">
    <location>
        <begin position="3"/>
        <end position="353"/>
    </location>
</feature>
<comment type="function">
    <text evidence="6">The RecF protein is involved in DNA metabolism; it is required for DNA replication and normal SOS inducibility. RecF binds preferentially to single-stranded, linear DNA. It also seems to bind ATP.</text>
</comment>
<dbReference type="InterPro" id="IPR042174">
    <property type="entry name" value="RecF_2"/>
</dbReference>
<comment type="subcellular location">
    <subcellularLocation>
        <location evidence="6">Cytoplasm</location>
    </subcellularLocation>
</comment>
<dbReference type="PANTHER" id="PTHR32182:SF0">
    <property type="entry name" value="DNA REPLICATION AND REPAIR PROTEIN RECF"/>
    <property type="match status" value="1"/>
</dbReference>
<dbReference type="Gene3D" id="1.20.1050.90">
    <property type="entry name" value="RecF/RecN/SMC, N-terminal domain"/>
    <property type="match status" value="1"/>
</dbReference>
<accession>A0ABU3B8S2</accession>
<keyword evidence="9" id="KW-1185">Reference proteome</keyword>
<evidence type="ECO:0000313" key="8">
    <source>
        <dbReference type="EMBL" id="MDT0618877.1"/>
    </source>
</evidence>
<dbReference type="RefSeq" id="WP_311659102.1">
    <property type="nucleotide sequence ID" value="NZ_JAVRHY010000008.1"/>
</dbReference>
<name>A0ABU3B8S2_9GAMM</name>
<dbReference type="Gene3D" id="3.40.50.300">
    <property type="entry name" value="P-loop containing nucleotide triphosphate hydrolases"/>
    <property type="match status" value="1"/>
</dbReference>
<keyword evidence="6" id="KW-0227">DNA damage</keyword>
<evidence type="ECO:0000256" key="1">
    <source>
        <dbReference type="ARBA" id="ARBA00022490"/>
    </source>
</evidence>
<reference evidence="8 9" key="1">
    <citation type="submission" date="2023-09" db="EMBL/GenBank/DDBJ databases">
        <authorList>
            <person name="Rey-Velasco X."/>
        </authorList>
    </citation>
    <scope>NUCLEOTIDE SEQUENCE [LARGE SCALE GENOMIC DNA]</scope>
    <source>
        <strain evidence="8 9">P385</strain>
    </source>
</reference>
<evidence type="ECO:0000256" key="6">
    <source>
        <dbReference type="HAMAP-Rule" id="MF_00365"/>
    </source>
</evidence>
<proteinExistence type="inferred from homology"/>
<dbReference type="Pfam" id="PF02463">
    <property type="entry name" value="SMC_N"/>
    <property type="match status" value="1"/>
</dbReference>
<evidence type="ECO:0000313" key="9">
    <source>
        <dbReference type="Proteomes" id="UP001259982"/>
    </source>
</evidence>
<dbReference type="Proteomes" id="UP001259982">
    <property type="component" value="Unassembled WGS sequence"/>
</dbReference>
<dbReference type="InterPro" id="IPR027417">
    <property type="entry name" value="P-loop_NTPase"/>
</dbReference>
<keyword evidence="5 6" id="KW-0238">DNA-binding</keyword>
<dbReference type="SUPFAM" id="SSF52540">
    <property type="entry name" value="P-loop containing nucleoside triphosphate hydrolases"/>
    <property type="match status" value="1"/>
</dbReference>
<dbReference type="InterPro" id="IPR003395">
    <property type="entry name" value="RecF/RecN/SMC_N"/>
</dbReference>
<evidence type="ECO:0000256" key="2">
    <source>
        <dbReference type="ARBA" id="ARBA00022705"/>
    </source>
</evidence>
<keyword evidence="2 6" id="KW-0235">DNA replication</keyword>
<protein>
    <recommendedName>
        <fullName evidence="6">DNA replication and repair protein RecF</fullName>
    </recommendedName>
</protein>
<keyword evidence="4 6" id="KW-0067">ATP-binding</keyword>
<gene>
    <name evidence="6 8" type="primary">recF</name>
    <name evidence="8" type="ORF">RM531_10365</name>
</gene>
<dbReference type="HAMAP" id="MF_00365">
    <property type="entry name" value="RecF"/>
    <property type="match status" value="1"/>
</dbReference>
<comment type="caution">
    <text evidence="8">The sequence shown here is derived from an EMBL/GenBank/DDBJ whole genome shotgun (WGS) entry which is preliminary data.</text>
</comment>